<keyword evidence="3 5" id="KW-1133">Transmembrane helix</keyword>
<evidence type="ECO:0000256" key="3">
    <source>
        <dbReference type="ARBA" id="ARBA00022989"/>
    </source>
</evidence>
<dbReference type="NCBIfam" id="NF003977">
    <property type="entry name" value="PRK05470.1-1"/>
    <property type="match status" value="1"/>
</dbReference>
<accession>A0A450V2D2</accession>
<dbReference type="EMBL" id="CAADFH010000091">
    <property type="protein sequence ID" value="VFJ98958.1"/>
    <property type="molecule type" value="Genomic_DNA"/>
</dbReference>
<keyword evidence="4 5" id="KW-0472">Membrane</keyword>
<keyword evidence="2 5" id="KW-0812">Transmembrane</keyword>
<proteinExistence type="predicted"/>
<dbReference type="AlphaFoldDB" id="A0A450V2D2"/>
<evidence type="ECO:0000256" key="4">
    <source>
        <dbReference type="ARBA" id="ARBA00023136"/>
    </source>
</evidence>
<feature type="transmembrane region" description="Helical" evidence="5">
    <location>
        <begin position="60"/>
        <end position="79"/>
    </location>
</feature>
<organism evidence="7">
    <name type="scientific">Candidatus Kentrum sp. LFY</name>
    <dbReference type="NCBI Taxonomy" id="2126342"/>
    <lineage>
        <taxon>Bacteria</taxon>
        <taxon>Pseudomonadati</taxon>
        <taxon>Pseudomonadota</taxon>
        <taxon>Gammaproteobacteria</taxon>
        <taxon>Candidatus Kentrum</taxon>
    </lineage>
</organism>
<sequence length="119" mass="13216">MAQSNKISNKPIIWGFFAGGGTLTAFLTPVLVLVTLLLAFNFNNMQEVLSYQTMHAFASHWLGKLILFFVIFLSLWHAAHRFRVTVHDFGLRADILVATVAYLVAGIGTILAISYLLSM</sequence>
<evidence type="ECO:0000256" key="5">
    <source>
        <dbReference type="SAM" id="Phobius"/>
    </source>
</evidence>
<dbReference type="EMBL" id="CAADFF010000085">
    <property type="protein sequence ID" value="VFJ96459.1"/>
    <property type="molecule type" value="Genomic_DNA"/>
</dbReference>
<feature type="transmembrane region" description="Helical" evidence="5">
    <location>
        <begin position="12"/>
        <end position="40"/>
    </location>
</feature>
<protein>
    <submittedName>
        <fullName evidence="7">Succinate dehydrogenase subunit D</fullName>
    </submittedName>
</protein>
<name>A0A450V2D2_9GAMM</name>
<dbReference type="InterPro" id="IPR003418">
    <property type="entry name" value="Fumarate_red_D"/>
</dbReference>
<evidence type="ECO:0000256" key="1">
    <source>
        <dbReference type="ARBA" id="ARBA00022475"/>
    </source>
</evidence>
<gene>
    <name evidence="7" type="ORF">BECKLFY1418A_GA0070994_10919</name>
    <name evidence="6" type="ORF">BECKLFY1418B_GA0070995_108510</name>
</gene>
<evidence type="ECO:0000313" key="7">
    <source>
        <dbReference type="EMBL" id="VFJ98958.1"/>
    </source>
</evidence>
<evidence type="ECO:0000256" key="2">
    <source>
        <dbReference type="ARBA" id="ARBA00022692"/>
    </source>
</evidence>
<feature type="transmembrane region" description="Helical" evidence="5">
    <location>
        <begin position="91"/>
        <end position="117"/>
    </location>
</feature>
<reference evidence="7" key="1">
    <citation type="submission" date="2019-02" db="EMBL/GenBank/DDBJ databases">
        <authorList>
            <person name="Gruber-Vodicka R. H."/>
            <person name="Seah K. B. B."/>
        </authorList>
    </citation>
    <scope>NUCLEOTIDE SEQUENCE</scope>
    <source>
        <strain evidence="7">BECK_M6</strain>
        <strain evidence="6">BECK_M7</strain>
    </source>
</reference>
<dbReference type="GO" id="GO:0016020">
    <property type="term" value="C:membrane"/>
    <property type="evidence" value="ECO:0007669"/>
    <property type="project" value="InterPro"/>
</dbReference>
<dbReference type="Gene3D" id="1.20.1300.10">
    <property type="entry name" value="Fumarate reductase/succinate dehydrogenase, transmembrane subunit"/>
    <property type="match status" value="1"/>
</dbReference>
<keyword evidence="1" id="KW-1003">Cell membrane</keyword>
<dbReference type="GO" id="GO:0006106">
    <property type="term" value="P:fumarate metabolic process"/>
    <property type="evidence" value="ECO:0007669"/>
    <property type="project" value="InterPro"/>
</dbReference>
<dbReference type="SUPFAM" id="SSF81343">
    <property type="entry name" value="Fumarate reductase respiratory complex transmembrane subunits"/>
    <property type="match status" value="1"/>
</dbReference>
<dbReference type="Pfam" id="PF02313">
    <property type="entry name" value="Fumarate_red_D"/>
    <property type="match status" value="1"/>
</dbReference>
<evidence type="ECO:0000313" key="6">
    <source>
        <dbReference type="EMBL" id="VFJ96459.1"/>
    </source>
</evidence>
<dbReference type="InterPro" id="IPR034804">
    <property type="entry name" value="SQR/QFR_C/D"/>
</dbReference>